<evidence type="ECO:0000313" key="2">
    <source>
        <dbReference type="Proteomes" id="UP000054107"/>
    </source>
</evidence>
<dbReference type="EMBL" id="LN719137">
    <property type="protein sequence ID" value="CEP07237.1"/>
    <property type="molecule type" value="Genomic_DNA"/>
</dbReference>
<protein>
    <submittedName>
        <fullName evidence="1">Uncharacterized protein</fullName>
    </submittedName>
</protein>
<evidence type="ECO:0000313" key="1">
    <source>
        <dbReference type="EMBL" id="CEP07237.1"/>
    </source>
</evidence>
<proteinExistence type="predicted"/>
<sequence length="340" mass="38523">MLLTVCKYTADFSCLNLLPLKKPTNAQYNASWAVRWPAICLILFELDHIFHNEEVPPAPPNIGTSLVEWLQSVSTSVNSLLLIRSFSAFQNTLIDEEEAANDEKAEESTTYRSCSASFTSIIRKDLSKNVRLAFVDTVNKTHNQFALENGKIQFVPREVQSLASLLPANYLEKDVLVPRPLDRQFLQNDDLEEEFNALFHEVYFDQIHSAYFGSKVISKSTLNAARFHLAIVYALESDKDNFYSGLSSHVMKMARNVYVTNFANMWADNTIVNRVLNKPSETLLIVHLSPARDQIKKSVKSLKGEERVRTKSLQTTIVLPQYTRCHSSIKPTKGAEGFLL</sequence>
<keyword evidence="2" id="KW-1185">Reference proteome</keyword>
<organism evidence="1 2">
    <name type="scientific">Parasitella parasitica</name>
    <dbReference type="NCBI Taxonomy" id="35722"/>
    <lineage>
        <taxon>Eukaryota</taxon>
        <taxon>Fungi</taxon>
        <taxon>Fungi incertae sedis</taxon>
        <taxon>Mucoromycota</taxon>
        <taxon>Mucoromycotina</taxon>
        <taxon>Mucoromycetes</taxon>
        <taxon>Mucorales</taxon>
        <taxon>Mucorineae</taxon>
        <taxon>Mucoraceae</taxon>
        <taxon>Parasitella</taxon>
    </lineage>
</organism>
<gene>
    <name evidence="1" type="primary">PARPA_00517.1 scaffold 888</name>
</gene>
<accession>A0A0B7MQ85</accession>
<reference evidence="1 2" key="1">
    <citation type="submission" date="2014-09" db="EMBL/GenBank/DDBJ databases">
        <authorList>
            <person name="Ellenberger Sabrina"/>
        </authorList>
    </citation>
    <scope>NUCLEOTIDE SEQUENCE [LARGE SCALE GENOMIC DNA]</scope>
    <source>
        <strain evidence="1 2">CBS 412.66</strain>
    </source>
</reference>
<dbReference type="Proteomes" id="UP000054107">
    <property type="component" value="Unassembled WGS sequence"/>
</dbReference>
<name>A0A0B7MQ85_9FUNG</name>
<dbReference type="AlphaFoldDB" id="A0A0B7MQ85"/>